<keyword evidence="3" id="KW-0378">Hydrolase</keyword>
<gene>
    <name evidence="3" type="ORF">JZY06_11525</name>
</gene>
<dbReference type="Pfam" id="PF01844">
    <property type="entry name" value="HNH"/>
    <property type="match status" value="1"/>
</dbReference>
<name>A0A939E1G6_9CORY</name>
<keyword evidence="3" id="KW-0255">Endonuclease</keyword>
<dbReference type="Gene3D" id="1.10.30.50">
    <property type="match status" value="1"/>
</dbReference>
<dbReference type="GO" id="GO:0008270">
    <property type="term" value="F:zinc ion binding"/>
    <property type="evidence" value="ECO:0007669"/>
    <property type="project" value="InterPro"/>
</dbReference>
<protein>
    <submittedName>
        <fullName evidence="3">HNH endonuclease</fullName>
    </submittedName>
</protein>
<evidence type="ECO:0000259" key="2">
    <source>
        <dbReference type="SMART" id="SM00507"/>
    </source>
</evidence>
<proteinExistence type="predicted"/>
<dbReference type="SMART" id="SM00507">
    <property type="entry name" value="HNHc"/>
    <property type="match status" value="1"/>
</dbReference>
<dbReference type="AlphaFoldDB" id="A0A939E1G6"/>
<evidence type="ECO:0000256" key="1">
    <source>
        <dbReference type="SAM" id="MobiDB-lite"/>
    </source>
</evidence>
<dbReference type="InterPro" id="IPR002711">
    <property type="entry name" value="HNH"/>
</dbReference>
<dbReference type="RefSeq" id="WP_377769061.1">
    <property type="nucleotide sequence ID" value="NZ_JBHUKW010000004.1"/>
</dbReference>
<reference evidence="3" key="1">
    <citation type="submission" date="2021-03" db="EMBL/GenBank/DDBJ databases">
        <authorList>
            <person name="Sun Q."/>
        </authorList>
    </citation>
    <scope>NUCLEOTIDE SEQUENCE</scope>
    <source>
        <strain evidence="3">CCM 8862</strain>
    </source>
</reference>
<keyword evidence="4" id="KW-1185">Reference proteome</keyword>
<evidence type="ECO:0000313" key="3">
    <source>
        <dbReference type="EMBL" id="MBN9645235.1"/>
    </source>
</evidence>
<accession>A0A939E1G6</accession>
<dbReference type="InterPro" id="IPR003615">
    <property type="entry name" value="HNH_nuc"/>
</dbReference>
<sequence length="987" mass="107106">MSNMKASVESFVVMPDEEISTALDIAMRASEHYMAQAMMVIGVMATRRSHERSGCSSMVEYLVQAFDKSATWARESIAIGRFLLEHELVAAEFLDGKFTRSHVTVMVRHPEAMSDADFCTTASRLPVARFRDVVAGLCPPKKKKGRQHFVKVTRMPDTGAVAVRALLDPVLGMKVLALLKMSELQAGQSAKVMADVVTCGDLEQAFNQAEQQHDTVTDLLSDPADNDAVDQALAQLTNTADDRLQGDTNSGTDTGDDCGTDTRTGDGADSDAGVVGRLRTRVDRNGRLLSLLCRQTLLASVRTCRVSRFGLPSAANSYAALSFLVDTALSGGGWSSSVRRAPGVRVGVTVREGGAVQAHGCEINRPSLEHLLLNGELVPLVVDSTAPGRMWMGRGARIANDDQIDALMHFYGGKCAMPTCVNRKFIEIHHVGNWSHGGKTDIENLIPLCNWHHAEVTAGRMMIIVPEGHPDKLVFQMTGQHSWVATDRYLPEKCHKPLYVWGRTMHGEMVESEVRPEFAAHAMPQVPVGRKVLVEQGLYLPAALSEPRERAIMGAAVKHALGIDGDTDYGEQCLPETGVAVMTLVKDSTGCFLYDVDIEKEFTTPGGAFCYEVLPPKTRCLISAVRRLRQKRNQPRTTGVRVPLRAHLLYRVPAEKKTPWSGLVSLAAGRAQGRVDATARPVIPETTVLVDGIDKIIAYANNPALPDSTGQISGIYTTEQLLDGSWISACGYACDSDDGTAIGVDDLDPEQMMMPAPPCDPVNILIGSPWRVRPMNGYARHTRAIAHAVLPDPDVTARIGRFPQAMVPSRIFAPTIARNSGFDTDVSWRQLIRLVKLVRLADTIGMVTLTRHKIERLTPEELDIPGLTAHLCDVLCLEIIDHTAVLLAGEPTRTELIEKLSFAGDVFTTHPLHLIDQALHARGHDGIADRLADTLAYYTQPQLPAGNNTDGDNTDGGNGGDTSDESGDKPSGTGDTVDKPDEGGNNN</sequence>
<dbReference type="CDD" id="cd00085">
    <property type="entry name" value="HNHc"/>
    <property type="match status" value="1"/>
</dbReference>
<dbReference type="GO" id="GO:0003676">
    <property type="term" value="F:nucleic acid binding"/>
    <property type="evidence" value="ECO:0007669"/>
    <property type="project" value="InterPro"/>
</dbReference>
<dbReference type="GO" id="GO:0004519">
    <property type="term" value="F:endonuclease activity"/>
    <property type="evidence" value="ECO:0007669"/>
    <property type="project" value="UniProtKB-KW"/>
</dbReference>
<feature type="region of interest" description="Disordered" evidence="1">
    <location>
        <begin position="941"/>
        <end position="987"/>
    </location>
</feature>
<dbReference type="EMBL" id="JAFLEQ010000017">
    <property type="protein sequence ID" value="MBN9645235.1"/>
    <property type="molecule type" value="Genomic_DNA"/>
</dbReference>
<feature type="domain" description="HNH nuclease" evidence="2">
    <location>
        <begin position="403"/>
        <end position="454"/>
    </location>
</feature>
<feature type="compositionally biased region" description="Basic and acidic residues" evidence="1">
    <location>
        <begin position="976"/>
        <end position="987"/>
    </location>
</feature>
<keyword evidence="3" id="KW-0540">Nuclease</keyword>
<dbReference type="Proteomes" id="UP000664332">
    <property type="component" value="Unassembled WGS sequence"/>
</dbReference>
<evidence type="ECO:0000313" key="4">
    <source>
        <dbReference type="Proteomes" id="UP000664332"/>
    </source>
</evidence>
<organism evidence="3 4">
    <name type="scientific">Corynebacterium mendelii</name>
    <dbReference type="NCBI Taxonomy" id="2765362"/>
    <lineage>
        <taxon>Bacteria</taxon>
        <taxon>Bacillati</taxon>
        <taxon>Actinomycetota</taxon>
        <taxon>Actinomycetes</taxon>
        <taxon>Mycobacteriales</taxon>
        <taxon>Corynebacteriaceae</taxon>
        <taxon>Corynebacterium</taxon>
    </lineage>
</organism>
<comment type="caution">
    <text evidence="3">The sequence shown here is derived from an EMBL/GenBank/DDBJ whole genome shotgun (WGS) entry which is preliminary data.</text>
</comment>
<feature type="region of interest" description="Disordered" evidence="1">
    <location>
        <begin position="238"/>
        <end position="269"/>
    </location>
</feature>